<dbReference type="PROSITE" id="PS00211">
    <property type="entry name" value="ABC_TRANSPORTER_1"/>
    <property type="match status" value="1"/>
</dbReference>
<evidence type="ECO:0000256" key="1">
    <source>
        <dbReference type="ARBA" id="ARBA00004651"/>
    </source>
</evidence>
<reference evidence="10 11" key="1">
    <citation type="submission" date="2020-09" db="EMBL/GenBank/DDBJ databases">
        <title>Characterization of Treponema spp. from bovine digital dermatitis in Korea.</title>
        <authorList>
            <person name="Espiritu H.M."/>
            <person name="Cho Y.I."/>
            <person name="Mamuad L."/>
        </authorList>
    </citation>
    <scope>NUCLEOTIDE SEQUENCE [LARGE SCALE GENOMIC DNA]</scope>
    <source>
        <strain evidence="10 11">KS1</strain>
    </source>
</reference>
<dbReference type="GO" id="GO:0005524">
    <property type="term" value="F:ATP binding"/>
    <property type="evidence" value="ECO:0007669"/>
    <property type="project" value="UniProtKB-KW"/>
</dbReference>
<evidence type="ECO:0000313" key="10">
    <source>
        <dbReference type="EMBL" id="QOW60145.1"/>
    </source>
</evidence>
<keyword evidence="5 7" id="KW-1133">Transmembrane helix</keyword>
<evidence type="ECO:0000256" key="6">
    <source>
        <dbReference type="ARBA" id="ARBA00023136"/>
    </source>
</evidence>
<dbReference type="GO" id="GO:0016887">
    <property type="term" value="F:ATP hydrolysis activity"/>
    <property type="evidence" value="ECO:0007669"/>
    <property type="project" value="InterPro"/>
</dbReference>
<sequence>MIKNFFKLYFKSLSVIFKADKLRSSLLSAIIPLQALMPSLLIYSANKIINAALEKNINGLLIILFIWAAAFLLSNILQPVYTTIQGFLTDKLTFYLNTSLMNKSKTITELYIFEDSRFYDDVDILCQEASWRPVNLLVFGASIISSLITAVSMLVLLADFGSIISILMLIAIIPQSIVFYGIQKEAFEVLVSNTPDARKLSYYSSILLSKENIKDVQLYGLYDFFIDKYTEAFKKIGKGIKRNRLKKLLASVFFLSVSTIISVFVFNKIIENTFFGIHPAGSILVFSSSILYTTQSISRLVEDSSLLYDTLLYMQKYFDFISLPANKGGTKLLSDTCFNKIIFDNVSFKYKPNKEFALQNISFSVSRGEKIAIAGENGSGKTTMMKLLCRFYKPASGQIKFDNTSITEYDIFKYRKIIGAVFQDYAKFDLTVRENIGLSDLKNLNNDDKILSALEKAGFDKTCKPDTLLGTQFEDGRDLSGGQWQKLAIARAFFGNFKILILDEPTASLDPRSEFALYERFLELAKGNTVFFVTHRLSTVKKADKVLVLKNGKIEGFDTHSALMENNAYYAELYNMQASSFRN</sequence>
<dbReference type="GO" id="GO:0140359">
    <property type="term" value="F:ABC-type transporter activity"/>
    <property type="evidence" value="ECO:0007669"/>
    <property type="project" value="InterPro"/>
</dbReference>
<dbReference type="PROSITE" id="PS50929">
    <property type="entry name" value="ABC_TM1F"/>
    <property type="match status" value="1"/>
</dbReference>
<dbReference type="PANTHER" id="PTHR24221">
    <property type="entry name" value="ATP-BINDING CASSETTE SUB-FAMILY B"/>
    <property type="match status" value="1"/>
</dbReference>
<evidence type="ECO:0000259" key="9">
    <source>
        <dbReference type="PROSITE" id="PS50929"/>
    </source>
</evidence>
<dbReference type="SMART" id="SM00382">
    <property type="entry name" value="AAA"/>
    <property type="match status" value="1"/>
</dbReference>
<dbReference type="InterPro" id="IPR027417">
    <property type="entry name" value="P-loop_NTPase"/>
</dbReference>
<feature type="transmembrane region" description="Helical" evidence="7">
    <location>
        <begin position="248"/>
        <end position="267"/>
    </location>
</feature>
<organism evidence="10 11">
    <name type="scientific">Treponema pedis</name>
    <dbReference type="NCBI Taxonomy" id="409322"/>
    <lineage>
        <taxon>Bacteria</taxon>
        <taxon>Pseudomonadati</taxon>
        <taxon>Spirochaetota</taxon>
        <taxon>Spirochaetia</taxon>
        <taxon>Spirochaetales</taxon>
        <taxon>Treponemataceae</taxon>
        <taxon>Treponema</taxon>
    </lineage>
</organism>
<dbReference type="Proteomes" id="UP000593915">
    <property type="component" value="Chromosome"/>
</dbReference>
<proteinExistence type="predicted"/>
<feature type="transmembrane region" description="Helical" evidence="7">
    <location>
        <begin position="26"/>
        <end position="45"/>
    </location>
</feature>
<gene>
    <name evidence="10" type="ORF">IFE08_09890</name>
</gene>
<dbReference type="InterPro" id="IPR003593">
    <property type="entry name" value="AAA+_ATPase"/>
</dbReference>
<keyword evidence="4 10" id="KW-0067">ATP-binding</keyword>
<dbReference type="EMBL" id="CP061839">
    <property type="protein sequence ID" value="QOW60145.1"/>
    <property type="molecule type" value="Genomic_DNA"/>
</dbReference>
<feature type="domain" description="ABC transporter" evidence="8">
    <location>
        <begin position="341"/>
        <end position="576"/>
    </location>
</feature>
<evidence type="ECO:0000256" key="5">
    <source>
        <dbReference type="ARBA" id="ARBA00022989"/>
    </source>
</evidence>
<dbReference type="InterPro" id="IPR003439">
    <property type="entry name" value="ABC_transporter-like_ATP-bd"/>
</dbReference>
<protein>
    <submittedName>
        <fullName evidence="10">ABC transporter ATP-binding protein</fullName>
    </submittedName>
</protein>
<keyword evidence="2 7" id="KW-0812">Transmembrane</keyword>
<dbReference type="GO" id="GO:0005886">
    <property type="term" value="C:plasma membrane"/>
    <property type="evidence" value="ECO:0007669"/>
    <property type="project" value="UniProtKB-SubCell"/>
</dbReference>
<dbReference type="CDD" id="cd03228">
    <property type="entry name" value="ABCC_MRP_Like"/>
    <property type="match status" value="1"/>
</dbReference>
<feature type="domain" description="ABC transmembrane type-1" evidence="9">
    <location>
        <begin position="33"/>
        <end position="309"/>
    </location>
</feature>
<dbReference type="Pfam" id="PF00005">
    <property type="entry name" value="ABC_tran"/>
    <property type="match status" value="1"/>
</dbReference>
<name>A0A7S6WMZ9_9SPIR</name>
<keyword evidence="3" id="KW-0547">Nucleotide-binding</keyword>
<evidence type="ECO:0000256" key="7">
    <source>
        <dbReference type="SAM" id="Phobius"/>
    </source>
</evidence>
<dbReference type="GO" id="GO:0034040">
    <property type="term" value="F:ATPase-coupled lipid transmembrane transporter activity"/>
    <property type="evidence" value="ECO:0007669"/>
    <property type="project" value="TreeGrafter"/>
</dbReference>
<feature type="transmembrane region" description="Helical" evidence="7">
    <location>
        <begin position="136"/>
        <end position="157"/>
    </location>
</feature>
<evidence type="ECO:0000256" key="4">
    <source>
        <dbReference type="ARBA" id="ARBA00022840"/>
    </source>
</evidence>
<dbReference type="InterPro" id="IPR017871">
    <property type="entry name" value="ABC_transporter-like_CS"/>
</dbReference>
<feature type="transmembrane region" description="Helical" evidence="7">
    <location>
        <begin position="163"/>
        <end position="182"/>
    </location>
</feature>
<dbReference type="RefSeq" id="WP_194075734.1">
    <property type="nucleotide sequence ID" value="NZ_CP061839.1"/>
</dbReference>
<accession>A0A7S6WMZ9</accession>
<dbReference type="InterPro" id="IPR011527">
    <property type="entry name" value="ABC1_TM_dom"/>
</dbReference>
<evidence type="ECO:0000259" key="8">
    <source>
        <dbReference type="PROSITE" id="PS50893"/>
    </source>
</evidence>
<dbReference type="InterPro" id="IPR036640">
    <property type="entry name" value="ABC1_TM_sf"/>
</dbReference>
<dbReference type="Gene3D" id="1.20.1560.10">
    <property type="entry name" value="ABC transporter type 1, transmembrane domain"/>
    <property type="match status" value="1"/>
</dbReference>
<evidence type="ECO:0000256" key="2">
    <source>
        <dbReference type="ARBA" id="ARBA00022692"/>
    </source>
</evidence>
<feature type="transmembrane region" description="Helical" evidence="7">
    <location>
        <begin position="57"/>
        <end position="77"/>
    </location>
</feature>
<keyword evidence="6 7" id="KW-0472">Membrane</keyword>
<dbReference type="SUPFAM" id="SSF90123">
    <property type="entry name" value="ABC transporter transmembrane region"/>
    <property type="match status" value="1"/>
</dbReference>
<dbReference type="AlphaFoldDB" id="A0A7S6WMZ9"/>
<comment type="subcellular location">
    <subcellularLocation>
        <location evidence="1">Cell membrane</location>
        <topology evidence="1">Multi-pass membrane protein</topology>
    </subcellularLocation>
</comment>
<dbReference type="PANTHER" id="PTHR24221:SF646">
    <property type="entry name" value="HAEMOLYSIN SECRETION ATP-BINDING PROTEIN"/>
    <property type="match status" value="1"/>
</dbReference>
<dbReference type="PROSITE" id="PS50893">
    <property type="entry name" value="ABC_TRANSPORTER_2"/>
    <property type="match status" value="1"/>
</dbReference>
<evidence type="ECO:0000256" key="3">
    <source>
        <dbReference type="ARBA" id="ARBA00022741"/>
    </source>
</evidence>
<dbReference type="Gene3D" id="3.40.50.300">
    <property type="entry name" value="P-loop containing nucleotide triphosphate hydrolases"/>
    <property type="match status" value="1"/>
</dbReference>
<dbReference type="InterPro" id="IPR039421">
    <property type="entry name" value="Type_1_exporter"/>
</dbReference>
<dbReference type="SUPFAM" id="SSF52540">
    <property type="entry name" value="P-loop containing nucleoside triphosphate hydrolases"/>
    <property type="match status" value="1"/>
</dbReference>
<evidence type="ECO:0000313" key="11">
    <source>
        <dbReference type="Proteomes" id="UP000593915"/>
    </source>
</evidence>